<dbReference type="PROSITE" id="PS50801">
    <property type="entry name" value="STAS"/>
    <property type="match status" value="1"/>
</dbReference>
<dbReference type="Pfam" id="PF13466">
    <property type="entry name" value="STAS_2"/>
    <property type="match status" value="1"/>
</dbReference>
<dbReference type="InterPro" id="IPR002645">
    <property type="entry name" value="STAS_dom"/>
</dbReference>
<evidence type="ECO:0000313" key="2">
    <source>
        <dbReference type="EMBL" id="MBD3663220.1"/>
    </source>
</evidence>
<dbReference type="AlphaFoldDB" id="A0A927HFG5"/>
<comment type="caution">
    <text evidence="2">The sequence shown here is derived from an EMBL/GenBank/DDBJ whole genome shotgun (WGS) entry which is preliminary data.</text>
</comment>
<dbReference type="RefSeq" id="WP_191074197.1">
    <property type="nucleotide sequence ID" value="NZ_JACTAG010000001.1"/>
</dbReference>
<dbReference type="CDD" id="cd07043">
    <property type="entry name" value="STAS_anti-anti-sigma_factors"/>
    <property type="match status" value="1"/>
</dbReference>
<reference evidence="2" key="1">
    <citation type="submission" date="2020-08" db="EMBL/GenBank/DDBJ databases">
        <title>Sulfitobacter aestuariivivens sp. nov., isolated from a tidal flat.</title>
        <authorList>
            <person name="Park S."/>
            <person name="Yoon J.-H."/>
        </authorList>
    </citation>
    <scope>NUCLEOTIDE SEQUENCE</scope>
    <source>
        <strain evidence="2">TSTF-M16</strain>
    </source>
</reference>
<feature type="domain" description="STAS" evidence="1">
    <location>
        <begin position="1"/>
        <end position="93"/>
    </location>
</feature>
<keyword evidence="3" id="KW-1185">Reference proteome</keyword>
<protein>
    <submittedName>
        <fullName evidence="2">STAS domain-containing protein</fullName>
    </submittedName>
</protein>
<accession>A0A927HFG5</accession>
<name>A0A927HFG5_9RHOB</name>
<organism evidence="2 3">
    <name type="scientific">Sulfitobacter aestuariivivens</name>
    <dbReference type="NCBI Taxonomy" id="2766981"/>
    <lineage>
        <taxon>Bacteria</taxon>
        <taxon>Pseudomonadati</taxon>
        <taxon>Pseudomonadota</taxon>
        <taxon>Alphaproteobacteria</taxon>
        <taxon>Rhodobacterales</taxon>
        <taxon>Roseobacteraceae</taxon>
        <taxon>Sulfitobacter</taxon>
    </lineage>
</organism>
<dbReference type="SUPFAM" id="SSF52091">
    <property type="entry name" value="SpoIIaa-like"/>
    <property type="match status" value="1"/>
</dbReference>
<dbReference type="Proteomes" id="UP000635142">
    <property type="component" value="Unassembled WGS sequence"/>
</dbReference>
<dbReference type="Gene3D" id="3.30.750.24">
    <property type="entry name" value="STAS domain"/>
    <property type="match status" value="1"/>
</dbReference>
<dbReference type="InterPro" id="IPR036513">
    <property type="entry name" value="STAS_dom_sf"/>
</dbReference>
<dbReference type="InterPro" id="IPR058548">
    <property type="entry name" value="MlaB-like_STAS"/>
</dbReference>
<gene>
    <name evidence="2" type="ORF">H9Q16_04740</name>
</gene>
<evidence type="ECO:0000259" key="1">
    <source>
        <dbReference type="PROSITE" id="PS50801"/>
    </source>
</evidence>
<dbReference type="EMBL" id="JACTAG010000001">
    <property type="protein sequence ID" value="MBD3663220.1"/>
    <property type="molecule type" value="Genomic_DNA"/>
</dbReference>
<sequence>MHSVIAPQGKLDLTAVPALYAQISAANDVDVEVDLTHVSQVGALCAQVLIAAGVHLRATNRRLSLSNVSDTLLRQFSVMGLTPERITEGCNDT</sequence>
<proteinExistence type="predicted"/>
<evidence type="ECO:0000313" key="3">
    <source>
        <dbReference type="Proteomes" id="UP000635142"/>
    </source>
</evidence>